<reference evidence="7" key="1">
    <citation type="submission" date="2022-02" db="EMBL/GenBank/DDBJ databases">
        <authorList>
            <person name="Henning P.M."/>
            <person name="McCubbin A.G."/>
            <person name="Shore J.S."/>
        </authorList>
    </citation>
    <scope>NUCLEOTIDE SEQUENCE</scope>
    <source>
        <strain evidence="7">F60SS</strain>
        <tissue evidence="7">Leaves</tissue>
    </source>
</reference>
<dbReference type="Gene3D" id="1.25.10.10">
    <property type="entry name" value="Leucine-rich Repeat Variant"/>
    <property type="match status" value="1"/>
</dbReference>
<comment type="caution">
    <text evidence="7">The sequence shown here is derived from an EMBL/GenBank/DDBJ whole genome shotgun (WGS) entry which is preliminary data.</text>
</comment>
<dbReference type="GO" id="GO:0016567">
    <property type="term" value="P:protein ubiquitination"/>
    <property type="evidence" value="ECO:0007669"/>
    <property type="project" value="UniProtKB-UniRule"/>
</dbReference>
<comment type="function">
    <text evidence="5">Functions as an E3 ubiquitin ligase.</text>
</comment>
<evidence type="ECO:0000256" key="5">
    <source>
        <dbReference type="RuleBase" id="RU369093"/>
    </source>
</evidence>
<dbReference type="InterPro" id="IPR013083">
    <property type="entry name" value="Znf_RING/FYVE/PHD"/>
</dbReference>
<gene>
    <name evidence="7" type="ORF">Tsubulata_016032</name>
</gene>
<proteinExistence type="predicted"/>
<dbReference type="AlphaFoldDB" id="A0A9Q0F8N6"/>
<dbReference type="SUPFAM" id="SSF57850">
    <property type="entry name" value="RING/U-box"/>
    <property type="match status" value="1"/>
</dbReference>
<evidence type="ECO:0000313" key="8">
    <source>
        <dbReference type="Proteomes" id="UP001141552"/>
    </source>
</evidence>
<evidence type="ECO:0000256" key="3">
    <source>
        <dbReference type="ARBA" id="ARBA00022679"/>
    </source>
</evidence>
<keyword evidence="3 5" id="KW-0808">Transferase</keyword>
<dbReference type="InterPro" id="IPR045185">
    <property type="entry name" value="PUB22/23/24-like"/>
</dbReference>
<keyword evidence="8" id="KW-1185">Reference proteome</keyword>
<dbReference type="SMART" id="SM00504">
    <property type="entry name" value="Ubox"/>
    <property type="match status" value="1"/>
</dbReference>
<evidence type="ECO:0000259" key="6">
    <source>
        <dbReference type="PROSITE" id="PS51698"/>
    </source>
</evidence>
<protein>
    <recommendedName>
        <fullName evidence="5 6">U-box domain-containing protein</fullName>
        <ecNumber evidence="5">2.3.2.27</ecNumber>
    </recommendedName>
    <alternativeName>
        <fullName evidence="5">RING-type E3 ubiquitin transferase PUB</fullName>
    </alternativeName>
</protein>
<reference evidence="7" key="2">
    <citation type="journal article" date="2023" name="Plants (Basel)">
        <title>Annotation of the Turnera subulata (Passifloraceae) Draft Genome Reveals the S-Locus Evolved after the Divergence of Turneroideae from Passifloroideae in a Stepwise Manner.</title>
        <authorList>
            <person name="Henning P.M."/>
            <person name="Roalson E.H."/>
            <person name="Mir W."/>
            <person name="McCubbin A.G."/>
            <person name="Shore J.S."/>
        </authorList>
    </citation>
    <scope>NUCLEOTIDE SEQUENCE</scope>
    <source>
        <strain evidence="7">F60SS</strain>
    </source>
</reference>
<dbReference type="InterPro" id="IPR045210">
    <property type="entry name" value="RING-Ubox_PUB"/>
</dbReference>
<dbReference type="PANTHER" id="PTHR22849:SF128">
    <property type="entry name" value="U-BOX DOMAIN-CONTAINING PROTEIN"/>
    <property type="match status" value="1"/>
</dbReference>
<dbReference type="Pfam" id="PF04564">
    <property type="entry name" value="U-box"/>
    <property type="match status" value="1"/>
</dbReference>
<comment type="pathway">
    <text evidence="2 5">Protein modification; protein ubiquitination.</text>
</comment>
<dbReference type="OrthoDB" id="10064100at2759"/>
<organism evidence="7 8">
    <name type="scientific">Turnera subulata</name>
    <dbReference type="NCBI Taxonomy" id="218843"/>
    <lineage>
        <taxon>Eukaryota</taxon>
        <taxon>Viridiplantae</taxon>
        <taxon>Streptophyta</taxon>
        <taxon>Embryophyta</taxon>
        <taxon>Tracheophyta</taxon>
        <taxon>Spermatophyta</taxon>
        <taxon>Magnoliopsida</taxon>
        <taxon>eudicotyledons</taxon>
        <taxon>Gunneridae</taxon>
        <taxon>Pentapetalae</taxon>
        <taxon>rosids</taxon>
        <taxon>fabids</taxon>
        <taxon>Malpighiales</taxon>
        <taxon>Passifloraceae</taxon>
        <taxon>Turnera</taxon>
    </lineage>
</organism>
<comment type="catalytic activity">
    <reaction evidence="1 5">
        <text>S-ubiquitinyl-[E2 ubiquitin-conjugating enzyme]-L-cysteine + [acceptor protein]-L-lysine = [E2 ubiquitin-conjugating enzyme]-L-cysteine + N(6)-ubiquitinyl-[acceptor protein]-L-lysine.</text>
        <dbReference type="EC" id="2.3.2.27"/>
    </reaction>
</comment>
<dbReference type="CDD" id="cd16664">
    <property type="entry name" value="RING-Ubox_PUB"/>
    <property type="match status" value="1"/>
</dbReference>
<dbReference type="InterPro" id="IPR003613">
    <property type="entry name" value="Ubox_domain"/>
</dbReference>
<dbReference type="PANTHER" id="PTHR22849">
    <property type="entry name" value="WDSAM1 PROTEIN"/>
    <property type="match status" value="1"/>
</dbReference>
<dbReference type="Gene3D" id="3.30.40.10">
    <property type="entry name" value="Zinc/RING finger domain, C3HC4 (zinc finger)"/>
    <property type="match status" value="1"/>
</dbReference>
<dbReference type="InterPro" id="IPR011989">
    <property type="entry name" value="ARM-like"/>
</dbReference>
<dbReference type="PROSITE" id="PS51698">
    <property type="entry name" value="U_BOX"/>
    <property type="match status" value="1"/>
</dbReference>
<keyword evidence="4 5" id="KW-0833">Ubl conjugation pathway</keyword>
<evidence type="ECO:0000256" key="1">
    <source>
        <dbReference type="ARBA" id="ARBA00000900"/>
    </source>
</evidence>
<accession>A0A9Q0F8N6</accession>
<dbReference type="InterPro" id="IPR016024">
    <property type="entry name" value="ARM-type_fold"/>
</dbReference>
<name>A0A9Q0F8N6_9ROSI</name>
<evidence type="ECO:0000256" key="2">
    <source>
        <dbReference type="ARBA" id="ARBA00004906"/>
    </source>
</evidence>
<feature type="domain" description="U-box" evidence="6">
    <location>
        <begin position="5"/>
        <end position="82"/>
    </location>
</feature>
<dbReference type="Proteomes" id="UP001141552">
    <property type="component" value="Unassembled WGS sequence"/>
</dbReference>
<dbReference type="InterPro" id="IPR058678">
    <property type="entry name" value="ARM_PUB"/>
</dbReference>
<dbReference type="FunFam" id="3.30.40.10:FF:000442">
    <property type="entry name" value="RING-type E3 ubiquitin transferase"/>
    <property type="match status" value="1"/>
</dbReference>
<dbReference type="EMBL" id="JAKUCV010006577">
    <property type="protein sequence ID" value="KAJ4826812.1"/>
    <property type="molecule type" value="Genomic_DNA"/>
</dbReference>
<dbReference type="GO" id="GO:0061630">
    <property type="term" value="F:ubiquitin protein ligase activity"/>
    <property type="evidence" value="ECO:0007669"/>
    <property type="project" value="UniProtKB-UniRule"/>
</dbReference>
<dbReference type="SUPFAM" id="SSF48371">
    <property type="entry name" value="ARM repeat"/>
    <property type="match status" value="1"/>
</dbReference>
<evidence type="ECO:0000256" key="4">
    <source>
        <dbReference type="ARBA" id="ARBA00022786"/>
    </source>
</evidence>
<dbReference type="EC" id="2.3.2.27" evidence="5"/>
<evidence type="ECO:0000313" key="7">
    <source>
        <dbReference type="EMBL" id="KAJ4826812.1"/>
    </source>
</evidence>
<sequence length="410" mass="46332">MGETEVPQYFLCPISLQIIQDPVTTITGITYDRESIEKWLNSAKGTPTCPVTKQPLPRESELTPNHTLRRLIQSWCSANSMTGMDRLFTSSVSPPNRTEVIRLIKDLEVPRFYSRTLKKMEDLAMENDKSRAFMVEAGVAKALVGLITRCFKEGKTAGLKEALRILYLIWNSSEVIKNLVKDNQDLIESLTWALRCDHDRVDNSVTIQAHAIQVLCKAIEFSCQKQLERLRTDFFKTIVNVLKQKISQQTMKSALLILIEACPWGRNRMGIVEAGAVFQLIELELEKPEKNITELIFNLLSQLCSSADGRSQLLKHAGGIALLSKRIIRVSPATDDRALHILDLISKFSATNEVLMEMLKVGAVSKLCMVIQADCAPYLKKKARGILRMHNNVWNNSPCIAVYLLTRYPR</sequence>
<dbReference type="Pfam" id="PF25598">
    <property type="entry name" value="ARM_PUB"/>
    <property type="match status" value="1"/>
</dbReference>